<reference evidence="2 3" key="1">
    <citation type="submission" date="2018-03" db="EMBL/GenBank/DDBJ databases">
        <title>Genome sequence of Paenibacillus elgii strain AC13 an antimicrobial compound producing bacteria.</title>
        <authorList>
            <person name="Kurokawa A.S."/>
            <person name="Araujo J.F."/>
            <person name="Costa R.A."/>
            <person name="Ortega D.B."/>
            <person name="Pires A.S."/>
            <person name="Pappas G.J.Jr."/>
            <person name="Franco O.L."/>
            <person name="Barreto C."/>
            <person name="Magalhaes B.S."/>
            <person name="Kruger R.H."/>
        </authorList>
    </citation>
    <scope>NUCLEOTIDE SEQUENCE [LARGE SCALE GENOMIC DNA]</scope>
    <source>
        <strain evidence="2 3">AC13</strain>
    </source>
</reference>
<feature type="domain" description="Tyrosine specific protein phosphatases" evidence="1">
    <location>
        <begin position="67"/>
        <end position="136"/>
    </location>
</feature>
<dbReference type="SUPFAM" id="SSF52799">
    <property type="entry name" value="(Phosphotyrosine protein) phosphatases II"/>
    <property type="match status" value="1"/>
</dbReference>
<organism evidence="2 3">
    <name type="scientific">Paenibacillus elgii</name>
    <dbReference type="NCBI Taxonomy" id="189691"/>
    <lineage>
        <taxon>Bacteria</taxon>
        <taxon>Bacillati</taxon>
        <taxon>Bacillota</taxon>
        <taxon>Bacilli</taxon>
        <taxon>Bacillales</taxon>
        <taxon>Paenibacillaceae</taxon>
        <taxon>Paenibacillus</taxon>
    </lineage>
</organism>
<dbReference type="SMART" id="SM00195">
    <property type="entry name" value="DSPc"/>
    <property type="match status" value="1"/>
</dbReference>
<dbReference type="PROSITE" id="PS50056">
    <property type="entry name" value="TYR_PHOSPHATASE_2"/>
    <property type="match status" value="1"/>
</dbReference>
<accession>A0A2T6G528</accession>
<name>A0A2T6G528_9BACL</name>
<dbReference type="Proteomes" id="UP000244184">
    <property type="component" value="Unassembled WGS sequence"/>
</dbReference>
<dbReference type="PANTHER" id="PTHR47216:SF4">
    <property type="entry name" value="OS01G0859400 PROTEIN"/>
    <property type="match status" value="1"/>
</dbReference>
<dbReference type="AlphaFoldDB" id="A0A2T6G528"/>
<dbReference type="InterPro" id="IPR000387">
    <property type="entry name" value="Tyr_Pase_dom"/>
</dbReference>
<comment type="caution">
    <text evidence="2">The sequence shown here is derived from an EMBL/GenBank/DDBJ whole genome shotgun (WGS) entry which is preliminary data.</text>
</comment>
<dbReference type="Pfam" id="PF00782">
    <property type="entry name" value="DSPc"/>
    <property type="match status" value="1"/>
</dbReference>
<dbReference type="Gene3D" id="3.90.190.10">
    <property type="entry name" value="Protein tyrosine phosphatase superfamily"/>
    <property type="match status" value="1"/>
</dbReference>
<evidence type="ECO:0000313" key="2">
    <source>
        <dbReference type="EMBL" id="PUA39253.1"/>
    </source>
</evidence>
<dbReference type="InterPro" id="IPR000340">
    <property type="entry name" value="Dual-sp_phosphatase_cat-dom"/>
</dbReference>
<proteinExistence type="predicted"/>
<dbReference type="EMBL" id="PYHP01000025">
    <property type="protein sequence ID" value="PUA39253.1"/>
    <property type="molecule type" value="Genomic_DNA"/>
</dbReference>
<dbReference type="PANTHER" id="PTHR47216">
    <property type="match status" value="1"/>
</dbReference>
<dbReference type="RefSeq" id="WP_108531375.1">
    <property type="nucleotide sequence ID" value="NZ_PYHP01000025.1"/>
</dbReference>
<dbReference type="InterPro" id="IPR020422">
    <property type="entry name" value="TYR_PHOSPHATASE_DUAL_dom"/>
</dbReference>
<protein>
    <submittedName>
        <fullName evidence="2">Protein tyrosine phosphatase</fullName>
    </submittedName>
</protein>
<sequence>MQKNYQNLIDDKIFFGGAADVADMVKNEGVKVIVDLRGEATECADPNAKVEWIKVPLGDDAEGPQDELFQKAINCVVEAYKSGKKVGFHCAGGGGRAGAVAAGTLMTLGKATTLDEAEAMAKSIRPNVNIKSSQREALEKIFDGN</sequence>
<gene>
    <name evidence="2" type="ORF">C8Z91_10510</name>
</gene>
<dbReference type="InterPro" id="IPR029021">
    <property type="entry name" value="Prot-tyrosine_phosphatase-like"/>
</dbReference>
<evidence type="ECO:0000259" key="1">
    <source>
        <dbReference type="PROSITE" id="PS50056"/>
    </source>
</evidence>
<evidence type="ECO:0000313" key="3">
    <source>
        <dbReference type="Proteomes" id="UP000244184"/>
    </source>
</evidence>